<dbReference type="Proteomes" id="UP001500037">
    <property type="component" value="Unassembled WGS sequence"/>
</dbReference>
<evidence type="ECO:0000256" key="2">
    <source>
        <dbReference type="ARBA" id="ARBA00022801"/>
    </source>
</evidence>
<gene>
    <name evidence="4" type="ORF">GCM10009665_54310</name>
</gene>
<keyword evidence="2" id="KW-0378">Hydrolase</keyword>
<dbReference type="EMBL" id="BAAALF010000122">
    <property type="protein sequence ID" value="GAA1257037.1"/>
    <property type="molecule type" value="Genomic_DNA"/>
</dbReference>
<comment type="cofactor">
    <cofactor evidence="1">
        <name>Mg(2+)</name>
        <dbReference type="ChEBI" id="CHEBI:18420"/>
    </cofactor>
</comment>
<dbReference type="SUPFAM" id="SSF55811">
    <property type="entry name" value="Nudix"/>
    <property type="match status" value="1"/>
</dbReference>
<dbReference type="PANTHER" id="PTHR43046:SF16">
    <property type="entry name" value="ADP-RIBOSE PYROPHOSPHATASE YJHB-RELATED"/>
    <property type="match status" value="1"/>
</dbReference>
<comment type="caution">
    <text evidence="4">The sequence shown here is derived from an EMBL/GenBank/DDBJ whole genome shotgun (WGS) entry which is preliminary data.</text>
</comment>
<reference evidence="4 5" key="1">
    <citation type="journal article" date="2019" name="Int. J. Syst. Evol. Microbiol.">
        <title>The Global Catalogue of Microorganisms (GCM) 10K type strain sequencing project: providing services to taxonomists for standard genome sequencing and annotation.</title>
        <authorList>
            <consortium name="The Broad Institute Genomics Platform"/>
            <consortium name="The Broad Institute Genome Sequencing Center for Infectious Disease"/>
            <person name="Wu L."/>
            <person name="Ma J."/>
        </authorList>
    </citation>
    <scope>NUCLEOTIDE SEQUENCE [LARGE SCALE GENOMIC DNA]</scope>
    <source>
        <strain evidence="4 5">JCM 13004</strain>
    </source>
</reference>
<feature type="domain" description="Nudix hydrolase" evidence="3">
    <location>
        <begin position="38"/>
        <end position="171"/>
    </location>
</feature>
<dbReference type="PANTHER" id="PTHR43046">
    <property type="entry name" value="GDP-MANNOSE MANNOSYL HYDROLASE"/>
    <property type="match status" value="1"/>
</dbReference>
<dbReference type="PROSITE" id="PS51462">
    <property type="entry name" value="NUDIX"/>
    <property type="match status" value="1"/>
</dbReference>
<protein>
    <recommendedName>
        <fullName evidence="3">Nudix hydrolase domain-containing protein</fullName>
    </recommendedName>
</protein>
<organism evidence="4 5">
    <name type="scientific">Kitasatospora nipponensis</name>
    <dbReference type="NCBI Taxonomy" id="258049"/>
    <lineage>
        <taxon>Bacteria</taxon>
        <taxon>Bacillati</taxon>
        <taxon>Actinomycetota</taxon>
        <taxon>Actinomycetes</taxon>
        <taxon>Kitasatosporales</taxon>
        <taxon>Streptomycetaceae</taxon>
        <taxon>Kitasatospora</taxon>
    </lineage>
</organism>
<dbReference type="InterPro" id="IPR000086">
    <property type="entry name" value="NUDIX_hydrolase_dom"/>
</dbReference>
<evidence type="ECO:0000259" key="3">
    <source>
        <dbReference type="PROSITE" id="PS51462"/>
    </source>
</evidence>
<evidence type="ECO:0000256" key="1">
    <source>
        <dbReference type="ARBA" id="ARBA00001946"/>
    </source>
</evidence>
<dbReference type="InterPro" id="IPR015797">
    <property type="entry name" value="NUDIX_hydrolase-like_dom_sf"/>
</dbReference>
<accession>A0ABN1WUH6</accession>
<name>A0ABN1WUH6_9ACTN</name>
<proteinExistence type="predicted"/>
<evidence type="ECO:0000313" key="5">
    <source>
        <dbReference type="Proteomes" id="UP001500037"/>
    </source>
</evidence>
<dbReference type="CDD" id="cd04678">
    <property type="entry name" value="NUDIX_MTH2_Nudt15"/>
    <property type="match status" value="1"/>
</dbReference>
<sequence>MVNPADAVGAPPAGGPVAAAPPVAAALPTGGTLPTGGVGRPLIGAGVIVPAPGGLVLLGRRITAGEPPTWSLPGGKVDHPGESFEQAAARELAEETGIELPAERMRVLGVLLDHLDGRPRLTAAVLAPPSAAPAEVTEPHACAGWQRFAVDALPGPMFGPSAWVLAQWLADPAPLPPGVFAYRTVQ</sequence>
<dbReference type="Pfam" id="PF00293">
    <property type="entry name" value="NUDIX"/>
    <property type="match status" value="1"/>
</dbReference>
<evidence type="ECO:0000313" key="4">
    <source>
        <dbReference type="EMBL" id="GAA1257037.1"/>
    </source>
</evidence>
<keyword evidence="5" id="KW-1185">Reference proteome</keyword>
<dbReference type="Gene3D" id="3.90.79.10">
    <property type="entry name" value="Nucleoside Triphosphate Pyrophosphohydrolase"/>
    <property type="match status" value="1"/>
</dbReference>